<dbReference type="Proteomes" id="UP000598174">
    <property type="component" value="Unassembled WGS sequence"/>
</dbReference>
<dbReference type="AlphaFoldDB" id="A0A919MEQ8"/>
<protein>
    <submittedName>
        <fullName evidence="1">Uncharacterized protein</fullName>
    </submittedName>
</protein>
<reference evidence="1" key="1">
    <citation type="submission" date="2021-01" db="EMBL/GenBank/DDBJ databases">
        <title>Whole genome shotgun sequence of Actinoplanes ferrugineus NBRC 15555.</title>
        <authorList>
            <person name="Komaki H."/>
            <person name="Tamura T."/>
        </authorList>
    </citation>
    <scope>NUCLEOTIDE SEQUENCE</scope>
    <source>
        <strain evidence="1">NBRC 15555</strain>
    </source>
</reference>
<evidence type="ECO:0000313" key="2">
    <source>
        <dbReference type="Proteomes" id="UP000598174"/>
    </source>
</evidence>
<gene>
    <name evidence="1" type="ORF">Afe05nite_48630</name>
</gene>
<sequence>MGLKLRTVSVNLPFGLGGVQVGVSEAEARAAWSLYVELATRVAVRPLESGHGFAREALNSLYSLFATTRDVLRQAGPEIAEGPDALGPLAIRILNEGLRPFLSRWHTELRRFEESEAVRAGADESSWPLRAEFDRELERVQGELGKYIDVLAQLAGVLA</sequence>
<accession>A0A919MEQ8</accession>
<proteinExistence type="predicted"/>
<comment type="caution">
    <text evidence="1">The sequence shown here is derived from an EMBL/GenBank/DDBJ whole genome shotgun (WGS) entry which is preliminary data.</text>
</comment>
<dbReference type="RefSeq" id="WP_203819476.1">
    <property type="nucleotide sequence ID" value="NZ_BAAABP010000063.1"/>
</dbReference>
<evidence type="ECO:0000313" key="1">
    <source>
        <dbReference type="EMBL" id="GIE13023.1"/>
    </source>
</evidence>
<keyword evidence="2" id="KW-1185">Reference proteome</keyword>
<organism evidence="1 2">
    <name type="scientific">Paractinoplanes ferrugineus</name>
    <dbReference type="NCBI Taxonomy" id="113564"/>
    <lineage>
        <taxon>Bacteria</taxon>
        <taxon>Bacillati</taxon>
        <taxon>Actinomycetota</taxon>
        <taxon>Actinomycetes</taxon>
        <taxon>Micromonosporales</taxon>
        <taxon>Micromonosporaceae</taxon>
        <taxon>Paractinoplanes</taxon>
    </lineage>
</organism>
<name>A0A919MEQ8_9ACTN</name>
<dbReference type="EMBL" id="BOMM01000046">
    <property type="protein sequence ID" value="GIE13023.1"/>
    <property type="molecule type" value="Genomic_DNA"/>
</dbReference>